<keyword evidence="6" id="KW-1185">Reference proteome</keyword>
<dbReference type="GO" id="GO:0006310">
    <property type="term" value="P:DNA recombination"/>
    <property type="evidence" value="ECO:0007669"/>
    <property type="project" value="UniProtKB-KW"/>
</dbReference>
<protein>
    <submittedName>
        <fullName evidence="5">Integrase</fullName>
    </submittedName>
</protein>
<sequence>MRFRQPDGRPATKAFHDEEQARVFDALMAASQVTVDEAMRLARALAVAGLTGTQARMTTSAAPRTEPILDQTPNAPMMSGAPNTGRSAMDRRAKRAEQTAAFRPTRGRPIKGQTCAFRAYAERWRSSRRLLHSLERQRHVESHLFTHIYPFFTWFTMEEVTTTLVLEWLVDRLGRRCAHSSLQTYFNLLNAILNAAEADGVIPKNPCKAINLREALKGISKTPKWVPDRRQTVRLLEVVPAQYKAAIWYGVGHGLRFAEVMGLEAGARCIDTANQTLHVIQQLRFHTRAYGGFYLCPPKSGSVGRLDLDPTVASITEQHLRHFPPVEILLPDISLRMPDPGKPADMRTAHLLFYDHLKRPLHDRRWALLWCSWREQAGWPKEGTFHSLRHFFATTMIQEGAEPTEIQHELRHAKLETTWSTYIHWWPRRHRVQALVSSALLREANES</sequence>
<name>A0A8J7KJP1_9ACTN</name>
<dbReference type="GO" id="GO:0003677">
    <property type="term" value="F:DNA binding"/>
    <property type="evidence" value="ECO:0007669"/>
    <property type="project" value="UniProtKB-KW"/>
</dbReference>
<dbReference type="Pfam" id="PF13102">
    <property type="entry name" value="Phage_int_SAM_5"/>
    <property type="match status" value="1"/>
</dbReference>
<dbReference type="InterPro" id="IPR010998">
    <property type="entry name" value="Integrase_recombinase_N"/>
</dbReference>
<evidence type="ECO:0000256" key="2">
    <source>
        <dbReference type="ARBA" id="ARBA00023172"/>
    </source>
</evidence>
<dbReference type="SUPFAM" id="SSF56349">
    <property type="entry name" value="DNA breaking-rejoining enzymes"/>
    <property type="match status" value="1"/>
</dbReference>
<evidence type="ECO:0000256" key="3">
    <source>
        <dbReference type="SAM" id="MobiDB-lite"/>
    </source>
</evidence>
<dbReference type="InterPro" id="IPR013762">
    <property type="entry name" value="Integrase-like_cat_sf"/>
</dbReference>
<dbReference type="GO" id="GO:0015074">
    <property type="term" value="P:DNA integration"/>
    <property type="evidence" value="ECO:0007669"/>
    <property type="project" value="InterPro"/>
</dbReference>
<proteinExistence type="predicted"/>
<dbReference type="InterPro" id="IPR025269">
    <property type="entry name" value="SAM-like_dom"/>
</dbReference>
<dbReference type="RefSeq" id="WP_233472674.1">
    <property type="nucleotide sequence ID" value="NZ_BONS01000005.1"/>
</dbReference>
<keyword evidence="1" id="KW-0238">DNA-binding</keyword>
<evidence type="ECO:0000259" key="4">
    <source>
        <dbReference type="PROSITE" id="PS51898"/>
    </source>
</evidence>
<evidence type="ECO:0000256" key="1">
    <source>
        <dbReference type="ARBA" id="ARBA00023125"/>
    </source>
</evidence>
<gene>
    <name evidence="5" type="ORF">IW245_006819</name>
</gene>
<dbReference type="Gene3D" id="1.10.443.10">
    <property type="entry name" value="Intergrase catalytic core"/>
    <property type="match status" value="1"/>
</dbReference>
<dbReference type="Gene3D" id="1.10.150.130">
    <property type="match status" value="1"/>
</dbReference>
<feature type="domain" description="Tyr recombinase" evidence="4">
    <location>
        <begin position="221"/>
        <end position="437"/>
    </location>
</feature>
<dbReference type="InterPro" id="IPR011010">
    <property type="entry name" value="DNA_brk_join_enz"/>
</dbReference>
<comment type="caution">
    <text evidence="5">The sequence shown here is derived from an EMBL/GenBank/DDBJ whole genome shotgun (WGS) entry which is preliminary data.</text>
</comment>
<dbReference type="InterPro" id="IPR002104">
    <property type="entry name" value="Integrase_catalytic"/>
</dbReference>
<accession>A0A8J7KJP1</accession>
<dbReference type="EMBL" id="JADOUF010000001">
    <property type="protein sequence ID" value="MBG6140625.1"/>
    <property type="molecule type" value="Genomic_DNA"/>
</dbReference>
<organism evidence="5 6">
    <name type="scientific">Longispora fulva</name>
    <dbReference type="NCBI Taxonomy" id="619741"/>
    <lineage>
        <taxon>Bacteria</taxon>
        <taxon>Bacillati</taxon>
        <taxon>Actinomycetota</taxon>
        <taxon>Actinomycetes</taxon>
        <taxon>Micromonosporales</taxon>
        <taxon>Micromonosporaceae</taxon>
        <taxon>Longispora</taxon>
    </lineage>
</organism>
<keyword evidence="2" id="KW-0233">DNA recombination</keyword>
<evidence type="ECO:0000313" key="5">
    <source>
        <dbReference type="EMBL" id="MBG6140625.1"/>
    </source>
</evidence>
<dbReference type="AlphaFoldDB" id="A0A8J7KJP1"/>
<dbReference type="Pfam" id="PF00589">
    <property type="entry name" value="Phage_integrase"/>
    <property type="match status" value="1"/>
</dbReference>
<dbReference type="Proteomes" id="UP000622552">
    <property type="component" value="Unassembled WGS sequence"/>
</dbReference>
<feature type="region of interest" description="Disordered" evidence="3">
    <location>
        <begin position="57"/>
        <end position="86"/>
    </location>
</feature>
<dbReference type="PROSITE" id="PS51898">
    <property type="entry name" value="TYR_RECOMBINASE"/>
    <property type="match status" value="1"/>
</dbReference>
<reference evidence="5" key="1">
    <citation type="submission" date="2020-11" db="EMBL/GenBank/DDBJ databases">
        <title>Sequencing the genomes of 1000 actinobacteria strains.</title>
        <authorList>
            <person name="Klenk H.-P."/>
        </authorList>
    </citation>
    <scope>NUCLEOTIDE SEQUENCE</scope>
    <source>
        <strain evidence="5">DSM 45356</strain>
    </source>
</reference>
<evidence type="ECO:0000313" key="6">
    <source>
        <dbReference type="Proteomes" id="UP000622552"/>
    </source>
</evidence>